<proteinExistence type="predicted"/>
<keyword evidence="2" id="KW-1185">Reference proteome</keyword>
<comment type="caution">
    <text evidence="1">The sequence shown here is derived from an EMBL/GenBank/DDBJ whole genome shotgun (WGS) entry which is preliminary data.</text>
</comment>
<dbReference type="Proteomes" id="UP000230233">
    <property type="component" value="Chromosome I"/>
</dbReference>
<gene>
    <name evidence="1" type="primary">Cnig_chr_I.g1595</name>
    <name evidence="1" type="ORF">B9Z55_001595</name>
</gene>
<accession>A0A2G5VGG1</accession>
<name>A0A2G5VGG1_9PELO</name>
<protein>
    <submittedName>
        <fullName evidence="1">Uncharacterized protein</fullName>
    </submittedName>
</protein>
<sequence>MTFEKDRNKTFNDLIFTKKQDCGSTAQQIVAKKRRRKRGETAHLVRTIGSIPVDSPCFLRRFSSVRKSAFTDYCIKSFPLAEIWKFERILLKLIVLLHEIDTK</sequence>
<evidence type="ECO:0000313" key="1">
    <source>
        <dbReference type="EMBL" id="PIC50858.1"/>
    </source>
</evidence>
<organism evidence="1 2">
    <name type="scientific">Caenorhabditis nigoni</name>
    <dbReference type="NCBI Taxonomy" id="1611254"/>
    <lineage>
        <taxon>Eukaryota</taxon>
        <taxon>Metazoa</taxon>
        <taxon>Ecdysozoa</taxon>
        <taxon>Nematoda</taxon>
        <taxon>Chromadorea</taxon>
        <taxon>Rhabditida</taxon>
        <taxon>Rhabditina</taxon>
        <taxon>Rhabditomorpha</taxon>
        <taxon>Rhabditoidea</taxon>
        <taxon>Rhabditidae</taxon>
        <taxon>Peloderinae</taxon>
        <taxon>Caenorhabditis</taxon>
    </lineage>
</organism>
<evidence type="ECO:0000313" key="2">
    <source>
        <dbReference type="Proteomes" id="UP000230233"/>
    </source>
</evidence>
<dbReference type="EMBL" id="PDUG01000001">
    <property type="protein sequence ID" value="PIC50858.1"/>
    <property type="molecule type" value="Genomic_DNA"/>
</dbReference>
<reference evidence="2" key="1">
    <citation type="submission" date="2017-10" db="EMBL/GenBank/DDBJ databases">
        <title>Rapid genome shrinkage in a self-fertile nematode reveals novel sperm competition proteins.</title>
        <authorList>
            <person name="Yin D."/>
            <person name="Schwarz E.M."/>
            <person name="Thomas C.G."/>
            <person name="Felde R.L."/>
            <person name="Korf I.F."/>
            <person name="Cutter A.D."/>
            <person name="Schartner C.M."/>
            <person name="Ralston E.J."/>
            <person name="Meyer B.J."/>
            <person name="Haag E.S."/>
        </authorList>
    </citation>
    <scope>NUCLEOTIDE SEQUENCE [LARGE SCALE GENOMIC DNA]</scope>
    <source>
        <strain evidence="2">JU1422</strain>
    </source>
</reference>
<dbReference type="AlphaFoldDB" id="A0A2G5VGG1"/>